<evidence type="ECO:0000259" key="5">
    <source>
        <dbReference type="PROSITE" id="PS51747"/>
    </source>
</evidence>
<gene>
    <name evidence="6" type="ORF">KTT_10510</name>
</gene>
<dbReference type="PANTHER" id="PTHR11644">
    <property type="entry name" value="CYTIDINE DEAMINASE"/>
    <property type="match status" value="1"/>
</dbReference>
<sequence length="130" mass="13909">MEREQLLMLAREAAKGAHCPYSHFHVGAALLAGGQVFTGVNIEISTYGLTLCAERSAMAAALSAQAGPITQIAVACIDAPLDAPLEQRTPCGACRQWLIDLAPDADVFLDGCERTFTVRELLPYAFTLTQ</sequence>
<dbReference type="GO" id="GO:0005829">
    <property type="term" value="C:cytosol"/>
    <property type="evidence" value="ECO:0007669"/>
    <property type="project" value="TreeGrafter"/>
</dbReference>
<dbReference type="NCBIfam" id="NF004064">
    <property type="entry name" value="PRK05578.1"/>
    <property type="match status" value="1"/>
</dbReference>
<dbReference type="GO" id="GO:0004126">
    <property type="term" value="F:cytidine deaminase activity"/>
    <property type="evidence" value="ECO:0007669"/>
    <property type="project" value="TreeGrafter"/>
</dbReference>
<dbReference type="PROSITE" id="PS51747">
    <property type="entry name" value="CYT_DCMP_DEAMINASES_2"/>
    <property type="match status" value="1"/>
</dbReference>
<evidence type="ECO:0000256" key="4">
    <source>
        <dbReference type="ARBA" id="ARBA00022833"/>
    </source>
</evidence>
<keyword evidence="2" id="KW-0479">Metal-binding</keyword>
<dbReference type="GO" id="GO:0042802">
    <property type="term" value="F:identical protein binding"/>
    <property type="evidence" value="ECO:0007669"/>
    <property type="project" value="UniProtKB-ARBA"/>
</dbReference>
<dbReference type="InterPro" id="IPR016193">
    <property type="entry name" value="Cytidine_deaminase-like"/>
</dbReference>
<dbReference type="Pfam" id="PF00383">
    <property type="entry name" value="dCMP_cyt_deam_1"/>
    <property type="match status" value="1"/>
</dbReference>
<dbReference type="PANTHER" id="PTHR11644:SF2">
    <property type="entry name" value="CYTIDINE DEAMINASE"/>
    <property type="match status" value="1"/>
</dbReference>
<name>A0A401ZWK4_9CHLR</name>
<keyword evidence="7" id="KW-1185">Reference proteome</keyword>
<dbReference type="Gene3D" id="3.40.140.10">
    <property type="entry name" value="Cytidine Deaminase, domain 2"/>
    <property type="match status" value="1"/>
</dbReference>
<dbReference type="EMBL" id="BIFR01000001">
    <property type="protein sequence ID" value="GCE11192.1"/>
    <property type="molecule type" value="Genomic_DNA"/>
</dbReference>
<dbReference type="GO" id="GO:0072527">
    <property type="term" value="P:pyrimidine-containing compound metabolic process"/>
    <property type="evidence" value="ECO:0007669"/>
    <property type="project" value="UniProtKB-ARBA"/>
</dbReference>
<evidence type="ECO:0000256" key="2">
    <source>
        <dbReference type="ARBA" id="ARBA00022723"/>
    </source>
</evidence>
<dbReference type="AlphaFoldDB" id="A0A401ZWK4"/>
<evidence type="ECO:0000256" key="1">
    <source>
        <dbReference type="ARBA" id="ARBA00006576"/>
    </source>
</evidence>
<feature type="domain" description="CMP/dCMP-type deaminase" evidence="5">
    <location>
        <begin position="1"/>
        <end position="129"/>
    </location>
</feature>
<dbReference type="InterPro" id="IPR002125">
    <property type="entry name" value="CMP_dCMP_dom"/>
</dbReference>
<reference evidence="7" key="1">
    <citation type="submission" date="2018-12" db="EMBL/GenBank/DDBJ databases">
        <title>Tengunoibacter tsumagoiensis gen. nov., sp. nov., Dictyobacter kobayashii sp. nov., D. alpinus sp. nov., and D. joshuensis sp. nov. and description of Dictyobacteraceae fam. nov. within the order Ktedonobacterales isolated from Tengu-no-mugimeshi.</title>
        <authorList>
            <person name="Wang C.M."/>
            <person name="Zheng Y."/>
            <person name="Sakai Y."/>
            <person name="Toyoda A."/>
            <person name="Minakuchi Y."/>
            <person name="Abe K."/>
            <person name="Yokota A."/>
            <person name="Yabe S."/>
        </authorList>
    </citation>
    <scope>NUCLEOTIDE SEQUENCE [LARGE SCALE GENOMIC DNA]</scope>
    <source>
        <strain evidence="7">Uno3</strain>
    </source>
</reference>
<accession>A0A401ZWK4</accession>
<comment type="caution">
    <text evidence="6">The sequence shown here is derived from an EMBL/GenBank/DDBJ whole genome shotgun (WGS) entry which is preliminary data.</text>
</comment>
<organism evidence="6 7">
    <name type="scientific">Tengunoibacter tsumagoiensis</name>
    <dbReference type="NCBI Taxonomy" id="2014871"/>
    <lineage>
        <taxon>Bacteria</taxon>
        <taxon>Bacillati</taxon>
        <taxon>Chloroflexota</taxon>
        <taxon>Ktedonobacteria</taxon>
        <taxon>Ktedonobacterales</taxon>
        <taxon>Dictyobacteraceae</taxon>
        <taxon>Tengunoibacter</taxon>
    </lineage>
</organism>
<keyword evidence="3" id="KW-0378">Hydrolase</keyword>
<dbReference type="PROSITE" id="PS00903">
    <property type="entry name" value="CYT_DCMP_DEAMINASES_1"/>
    <property type="match status" value="1"/>
</dbReference>
<comment type="similarity">
    <text evidence="1">Belongs to the cytidine and deoxycytidylate deaminase family.</text>
</comment>
<dbReference type="InterPro" id="IPR016192">
    <property type="entry name" value="APOBEC/CMP_deaminase_Zn-bd"/>
</dbReference>
<dbReference type="GO" id="GO:0055086">
    <property type="term" value="P:nucleobase-containing small molecule metabolic process"/>
    <property type="evidence" value="ECO:0007669"/>
    <property type="project" value="UniProtKB-ARBA"/>
</dbReference>
<dbReference type="SUPFAM" id="SSF53927">
    <property type="entry name" value="Cytidine deaminase-like"/>
    <property type="match status" value="1"/>
</dbReference>
<evidence type="ECO:0000256" key="3">
    <source>
        <dbReference type="ARBA" id="ARBA00022801"/>
    </source>
</evidence>
<evidence type="ECO:0000313" key="6">
    <source>
        <dbReference type="EMBL" id="GCE11192.1"/>
    </source>
</evidence>
<proteinExistence type="inferred from homology"/>
<dbReference type="Proteomes" id="UP000287352">
    <property type="component" value="Unassembled WGS sequence"/>
</dbReference>
<dbReference type="InterPro" id="IPR050202">
    <property type="entry name" value="Cyt/Deoxycyt_deaminase"/>
</dbReference>
<keyword evidence="4" id="KW-0862">Zinc</keyword>
<dbReference type="GO" id="GO:0008270">
    <property type="term" value="F:zinc ion binding"/>
    <property type="evidence" value="ECO:0007669"/>
    <property type="project" value="InterPro"/>
</dbReference>
<protein>
    <submittedName>
        <fullName evidence="6">Cytidine deaminase</fullName>
    </submittedName>
</protein>
<evidence type="ECO:0000313" key="7">
    <source>
        <dbReference type="Proteomes" id="UP000287352"/>
    </source>
</evidence>
<dbReference type="CDD" id="cd01283">
    <property type="entry name" value="cytidine_deaminase"/>
    <property type="match status" value="1"/>
</dbReference>